<dbReference type="EMBL" id="LGRX02026731">
    <property type="protein sequence ID" value="KAK3250427.1"/>
    <property type="molecule type" value="Genomic_DNA"/>
</dbReference>
<organism evidence="1 2">
    <name type="scientific">Cymbomonas tetramitiformis</name>
    <dbReference type="NCBI Taxonomy" id="36881"/>
    <lineage>
        <taxon>Eukaryota</taxon>
        <taxon>Viridiplantae</taxon>
        <taxon>Chlorophyta</taxon>
        <taxon>Pyramimonadophyceae</taxon>
        <taxon>Pyramimonadales</taxon>
        <taxon>Pyramimonadaceae</taxon>
        <taxon>Cymbomonas</taxon>
    </lineage>
</organism>
<dbReference type="AlphaFoldDB" id="A0AAE0C8M2"/>
<protein>
    <submittedName>
        <fullName evidence="1">Uncharacterized protein</fullName>
    </submittedName>
</protein>
<keyword evidence="2" id="KW-1185">Reference proteome</keyword>
<gene>
    <name evidence="1" type="ORF">CYMTET_40205</name>
</gene>
<comment type="caution">
    <text evidence="1">The sequence shown here is derived from an EMBL/GenBank/DDBJ whole genome shotgun (WGS) entry which is preliminary data.</text>
</comment>
<dbReference type="Proteomes" id="UP001190700">
    <property type="component" value="Unassembled WGS sequence"/>
</dbReference>
<name>A0AAE0C8M2_9CHLO</name>
<proteinExistence type="predicted"/>
<reference evidence="1 2" key="1">
    <citation type="journal article" date="2015" name="Genome Biol. Evol.">
        <title>Comparative Genomics of a Bacterivorous Green Alga Reveals Evolutionary Causalities and Consequences of Phago-Mixotrophic Mode of Nutrition.</title>
        <authorList>
            <person name="Burns J.A."/>
            <person name="Paasch A."/>
            <person name="Narechania A."/>
            <person name="Kim E."/>
        </authorList>
    </citation>
    <scope>NUCLEOTIDE SEQUENCE [LARGE SCALE GENOMIC DNA]</scope>
    <source>
        <strain evidence="1 2">PLY_AMNH</strain>
    </source>
</reference>
<evidence type="ECO:0000313" key="1">
    <source>
        <dbReference type="EMBL" id="KAK3250427.1"/>
    </source>
</evidence>
<accession>A0AAE0C8M2</accession>
<evidence type="ECO:0000313" key="2">
    <source>
        <dbReference type="Proteomes" id="UP001190700"/>
    </source>
</evidence>
<sequence length="216" mass="25089">MCFVFSARSVPGEAYYFFTVNYWKFSHFLCEEAPPSANYLWFLDIEKVETLLRDDRFSHFRQLSPLLRAIDLFDLYKGTLDDVLKRICEDVDGLKDSWYVFVMYGVRTWDSLFTGQQGENKPDCLKWFGSYDTQRLKDDMLAARATTHSTVKSAADDETLAFLQKAHQDCMALAQRVDCITSVKSFMSHASDIIDRIVILSSKEPDKQNAKRLRRN</sequence>